<proteinExistence type="predicted"/>
<dbReference type="GO" id="GO:0016491">
    <property type="term" value="F:oxidoreductase activity"/>
    <property type="evidence" value="ECO:0007669"/>
    <property type="project" value="InterPro"/>
</dbReference>
<feature type="domain" description="ER-bound oxygenase mpaB/mpaB'/Rubber oxygenase catalytic" evidence="1">
    <location>
        <begin position="162"/>
        <end position="353"/>
    </location>
</feature>
<dbReference type="Proteomes" id="UP000598360">
    <property type="component" value="Unassembled WGS sequence"/>
</dbReference>
<dbReference type="InterPro" id="IPR018713">
    <property type="entry name" value="MPAB/Lcp_cat_dom"/>
</dbReference>
<accession>A0A929G221</accession>
<keyword evidence="3" id="KW-1185">Reference proteome</keyword>
<dbReference type="AlphaFoldDB" id="A0A929G221"/>
<gene>
    <name evidence="2" type="ORF">IQ251_18425</name>
</gene>
<evidence type="ECO:0000259" key="1">
    <source>
        <dbReference type="Pfam" id="PF09995"/>
    </source>
</evidence>
<reference evidence="2" key="1">
    <citation type="submission" date="2020-10" db="EMBL/GenBank/DDBJ databases">
        <title>Diversity and distribution of actinomycetes associated with coral in the coast of Hainan.</title>
        <authorList>
            <person name="Li F."/>
        </authorList>
    </citation>
    <scope>NUCLEOTIDE SEQUENCE</scope>
    <source>
        <strain evidence="2">HNM0983</strain>
    </source>
</reference>
<organism evidence="2 3">
    <name type="scientific">Saccharopolyspora montiporae</name>
    <dbReference type="NCBI Taxonomy" id="2781240"/>
    <lineage>
        <taxon>Bacteria</taxon>
        <taxon>Bacillati</taxon>
        <taxon>Actinomycetota</taxon>
        <taxon>Actinomycetes</taxon>
        <taxon>Pseudonocardiales</taxon>
        <taxon>Pseudonocardiaceae</taxon>
        <taxon>Saccharopolyspora</taxon>
    </lineage>
</organism>
<name>A0A929G221_9PSEU</name>
<dbReference type="InterPro" id="IPR037473">
    <property type="entry name" value="Lcp-like"/>
</dbReference>
<dbReference type="PANTHER" id="PTHR37539:SF1">
    <property type="entry name" value="ER-BOUND OXYGENASE MPAB_MPAB'_RUBBER OXYGENASE CATALYTIC DOMAIN-CONTAINING PROTEIN"/>
    <property type="match status" value="1"/>
</dbReference>
<protein>
    <submittedName>
        <fullName evidence="2">DUF2236 domain-containing protein</fullName>
    </submittedName>
</protein>
<dbReference type="RefSeq" id="WP_193930096.1">
    <property type="nucleotide sequence ID" value="NZ_JADEYC010000042.1"/>
</dbReference>
<evidence type="ECO:0000313" key="2">
    <source>
        <dbReference type="EMBL" id="MBE9376432.1"/>
    </source>
</evidence>
<evidence type="ECO:0000313" key="3">
    <source>
        <dbReference type="Proteomes" id="UP000598360"/>
    </source>
</evidence>
<sequence>MISQDAPGTRDSSPYPRRFCRAPERNRRIARPLRLITRVKRLDEDLLDQIGRRLYARDEPGADLVRAMRADAGTERVTMAQFKKALDEGIDAVREAPPALVRFFSLVDQVPPWVDFALIEHGAQLLRRTGRARADVLLQLALIGGYRFGGPPELLVATGGLSGSATMRRLGETEAWTYSVMMPGAMRRFGEGFKNTVHVRAMHALINDRFETNGRWDSEEWGLPINQTDQAATLGLFNSTLLLGLRALGWQMSTAESRAVMHLWRYVGWLMGVDEDWLFDTEREQNIFNYHVLMAQDDQTPAGAELAVSILEEHTKPDGGKLAKLRAGYEWVRLLGMLRYFLGKESMQGLHLPVVLPWLVPPIVVRNLVASLLVARTERGRRLLERTERTQKRMRKLFNGQREQVAALPT</sequence>
<comment type="caution">
    <text evidence="2">The sequence shown here is derived from an EMBL/GenBank/DDBJ whole genome shotgun (WGS) entry which is preliminary data.</text>
</comment>
<dbReference type="Pfam" id="PF09995">
    <property type="entry name" value="MPAB_Lcp_cat"/>
    <property type="match status" value="1"/>
</dbReference>
<dbReference type="EMBL" id="JADEYC010000042">
    <property type="protein sequence ID" value="MBE9376432.1"/>
    <property type="molecule type" value="Genomic_DNA"/>
</dbReference>
<dbReference type="PANTHER" id="PTHR37539">
    <property type="entry name" value="SECRETED PROTEIN-RELATED"/>
    <property type="match status" value="1"/>
</dbReference>